<keyword evidence="8 9" id="KW-0289">Folate biosynthesis</keyword>
<dbReference type="PANTHER" id="PTHR43071">
    <property type="entry name" value="2-AMINO-4-HYDROXY-6-HYDROXYMETHYLDIHYDROPTERIDINE PYROPHOSPHOKINASE"/>
    <property type="match status" value="1"/>
</dbReference>
<organism evidence="11 12">
    <name type="scientific">Winkia neuii</name>
    <dbReference type="NCBI Taxonomy" id="33007"/>
    <lineage>
        <taxon>Bacteria</taxon>
        <taxon>Bacillati</taxon>
        <taxon>Actinomycetota</taxon>
        <taxon>Actinomycetes</taxon>
        <taxon>Actinomycetales</taxon>
        <taxon>Actinomycetaceae</taxon>
        <taxon>Winkia</taxon>
    </lineage>
</organism>
<dbReference type="GO" id="GO:0005524">
    <property type="term" value="F:ATP binding"/>
    <property type="evidence" value="ECO:0007669"/>
    <property type="project" value="UniProtKB-KW"/>
</dbReference>
<dbReference type="Gene3D" id="3.30.1130.10">
    <property type="match status" value="1"/>
</dbReference>
<evidence type="ECO:0000313" key="11">
    <source>
        <dbReference type="EMBL" id="PKY72008.1"/>
    </source>
</evidence>
<evidence type="ECO:0000256" key="9">
    <source>
        <dbReference type="RuleBase" id="RU362079"/>
    </source>
</evidence>
<dbReference type="SUPFAM" id="SSF55083">
    <property type="entry name" value="6-hydroxymethyl-7,8-dihydropterin pyrophosphokinase, HPPK"/>
    <property type="match status" value="1"/>
</dbReference>
<dbReference type="InterPro" id="IPR035907">
    <property type="entry name" value="Hppk_sf"/>
</dbReference>
<accession>A0A2I1ILK6</accession>
<dbReference type="GO" id="GO:0003848">
    <property type="term" value="F:2-amino-4-hydroxy-6-hydroxymethyldihydropteridine diphosphokinase activity"/>
    <property type="evidence" value="ECO:0007669"/>
    <property type="project" value="UniProtKB-EC"/>
</dbReference>
<dbReference type="GO" id="GO:0016301">
    <property type="term" value="F:kinase activity"/>
    <property type="evidence" value="ECO:0007669"/>
    <property type="project" value="UniProtKB-KW"/>
</dbReference>
<dbReference type="GO" id="GO:0046654">
    <property type="term" value="P:tetrahydrofolate biosynthetic process"/>
    <property type="evidence" value="ECO:0007669"/>
    <property type="project" value="UniProtKB-UniRule"/>
</dbReference>
<evidence type="ECO:0000256" key="5">
    <source>
        <dbReference type="ARBA" id="ARBA00022741"/>
    </source>
</evidence>
<comment type="catalytic activity">
    <reaction evidence="9">
        <text>7,8-dihydroneopterin = 6-hydroxymethyl-7,8-dihydropterin + glycolaldehyde</text>
        <dbReference type="Rhea" id="RHEA:10540"/>
        <dbReference type="ChEBI" id="CHEBI:17001"/>
        <dbReference type="ChEBI" id="CHEBI:17071"/>
        <dbReference type="ChEBI" id="CHEBI:44841"/>
        <dbReference type="EC" id="4.1.2.25"/>
    </reaction>
</comment>
<dbReference type="InterPro" id="IPR000550">
    <property type="entry name" value="Hppk"/>
</dbReference>
<name>A0A2I1ILK6_9ACTO</name>
<evidence type="ECO:0000259" key="10">
    <source>
        <dbReference type="PROSITE" id="PS00794"/>
    </source>
</evidence>
<evidence type="ECO:0000256" key="1">
    <source>
        <dbReference type="ARBA" id="ARBA00000198"/>
    </source>
</evidence>
<comment type="pathway">
    <text evidence="9">Cofactor biosynthesis; tetrahydrofolate biosynthesis; 2-amino-4-hydroxy-6-hydroxymethyl-7,8-dihydropteridine diphosphate from 7,8-dihydroneopterin triphosphate: step 3/4.</text>
</comment>
<gene>
    <name evidence="11" type="ORF">CYJ19_07285</name>
</gene>
<keyword evidence="9" id="KW-0456">Lyase</keyword>
<keyword evidence="12" id="KW-1185">Reference proteome</keyword>
<feature type="domain" description="7,8-dihydro-6-hydroxymethylpterin-pyrophosphokinase" evidence="10">
    <location>
        <begin position="261"/>
        <end position="272"/>
    </location>
</feature>
<comment type="function">
    <text evidence="9">Catalyzes the conversion of 7,8-dihydroneopterin to 6-hydroxymethyl-7,8-dihydropterin.</text>
</comment>
<dbReference type="CDD" id="cd00483">
    <property type="entry name" value="HPPK"/>
    <property type="match status" value="1"/>
</dbReference>
<dbReference type="NCBIfam" id="TIGR00525">
    <property type="entry name" value="folB"/>
    <property type="match status" value="1"/>
</dbReference>
<dbReference type="Pfam" id="PF02152">
    <property type="entry name" value="FolB"/>
    <property type="match status" value="1"/>
</dbReference>
<dbReference type="SUPFAM" id="SSF55620">
    <property type="entry name" value="Tetrahydrobiopterin biosynthesis enzymes-like"/>
    <property type="match status" value="1"/>
</dbReference>
<evidence type="ECO:0000313" key="12">
    <source>
        <dbReference type="Proteomes" id="UP000235122"/>
    </source>
</evidence>
<evidence type="ECO:0000256" key="8">
    <source>
        <dbReference type="ARBA" id="ARBA00022909"/>
    </source>
</evidence>
<comment type="caution">
    <text evidence="11">The sequence shown here is derived from an EMBL/GenBank/DDBJ whole genome shotgun (WGS) entry which is preliminary data.</text>
</comment>
<evidence type="ECO:0000256" key="7">
    <source>
        <dbReference type="ARBA" id="ARBA00022840"/>
    </source>
</evidence>
<dbReference type="PROSITE" id="PS00794">
    <property type="entry name" value="HPPK"/>
    <property type="match status" value="1"/>
</dbReference>
<dbReference type="NCBIfam" id="TIGR01498">
    <property type="entry name" value="folK"/>
    <property type="match status" value="1"/>
</dbReference>
<dbReference type="UniPathway" id="UPA00077">
    <property type="reaction ID" value="UER00154"/>
</dbReference>
<dbReference type="GO" id="GO:0004150">
    <property type="term" value="F:dihydroneopterin aldolase activity"/>
    <property type="evidence" value="ECO:0007669"/>
    <property type="project" value="UniProtKB-UniRule"/>
</dbReference>
<keyword evidence="4" id="KW-0808">Transferase</keyword>
<dbReference type="GeneID" id="35867533"/>
<dbReference type="AlphaFoldDB" id="A0A2I1ILK6"/>
<evidence type="ECO:0000256" key="2">
    <source>
        <dbReference type="ARBA" id="ARBA00005051"/>
    </source>
</evidence>
<comment type="similarity">
    <text evidence="3">In the N-terminal section; belongs to the DHNA family.</text>
</comment>
<keyword evidence="5" id="KW-0547">Nucleotide-binding</keyword>
<dbReference type="GO" id="GO:0046656">
    <property type="term" value="P:folic acid biosynthetic process"/>
    <property type="evidence" value="ECO:0007669"/>
    <property type="project" value="UniProtKB-UniRule"/>
</dbReference>
<dbReference type="NCBIfam" id="TIGR00526">
    <property type="entry name" value="folB_dom"/>
    <property type="match status" value="1"/>
</dbReference>
<dbReference type="Pfam" id="PF01288">
    <property type="entry name" value="HPPK"/>
    <property type="match status" value="1"/>
</dbReference>
<dbReference type="EC" id="4.1.2.25" evidence="9"/>
<comment type="catalytic activity">
    <reaction evidence="1">
        <text>6-hydroxymethyl-7,8-dihydropterin + ATP = (7,8-dihydropterin-6-yl)methyl diphosphate + AMP + H(+)</text>
        <dbReference type="Rhea" id="RHEA:11412"/>
        <dbReference type="ChEBI" id="CHEBI:15378"/>
        <dbReference type="ChEBI" id="CHEBI:30616"/>
        <dbReference type="ChEBI" id="CHEBI:44841"/>
        <dbReference type="ChEBI" id="CHEBI:72950"/>
        <dbReference type="ChEBI" id="CHEBI:456215"/>
        <dbReference type="EC" id="2.7.6.3"/>
    </reaction>
</comment>
<dbReference type="EMBL" id="PKKO01000004">
    <property type="protein sequence ID" value="PKY72008.1"/>
    <property type="molecule type" value="Genomic_DNA"/>
</dbReference>
<keyword evidence="6 11" id="KW-0418">Kinase</keyword>
<evidence type="ECO:0000256" key="3">
    <source>
        <dbReference type="ARBA" id="ARBA00009640"/>
    </source>
</evidence>
<dbReference type="STRING" id="33007.HMPREF3198_00422"/>
<dbReference type="InterPro" id="IPR006157">
    <property type="entry name" value="FolB_dom"/>
</dbReference>
<comment type="pathway">
    <text evidence="2">Cofactor biosynthesis; tetrahydrofolate biosynthesis; 2-amino-4-hydroxy-6-hydroxymethyl-7,8-dihydropteridine diphosphate from 7,8-dihydroneopterin triphosphate: step 4/4.</text>
</comment>
<reference evidence="11 12" key="1">
    <citation type="submission" date="2017-12" db="EMBL/GenBank/DDBJ databases">
        <title>Phylogenetic diversity of female urinary microbiome.</title>
        <authorList>
            <person name="Thomas-White K."/>
            <person name="Wolfe A.J."/>
        </authorList>
    </citation>
    <scope>NUCLEOTIDE SEQUENCE [LARGE SCALE GENOMIC DNA]</scope>
    <source>
        <strain evidence="11 12">UMB0402</strain>
    </source>
</reference>
<proteinExistence type="inferred from homology"/>
<dbReference type="InterPro" id="IPR006156">
    <property type="entry name" value="Dihydroneopterin_aldolase"/>
</dbReference>
<dbReference type="Proteomes" id="UP000235122">
    <property type="component" value="Unassembled WGS sequence"/>
</dbReference>
<dbReference type="Gene3D" id="3.30.70.560">
    <property type="entry name" value="7,8-Dihydro-6-hydroxymethylpterin-pyrophosphokinase HPPK"/>
    <property type="match status" value="1"/>
</dbReference>
<evidence type="ECO:0000256" key="6">
    <source>
        <dbReference type="ARBA" id="ARBA00022777"/>
    </source>
</evidence>
<dbReference type="RefSeq" id="WP_024331367.1">
    <property type="nucleotide sequence ID" value="NZ_JASOXK010000003.1"/>
</dbReference>
<dbReference type="PANTHER" id="PTHR43071:SF1">
    <property type="entry name" value="2-AMINO-4-HYDROXY-6-HYDROXYMETHYLDIHYDROPTERIDINE PYROPHOSPHOKINASE"/>
    <property type="match status" value="1"/>
</dbReference>
<protein>
    <recommendedName>
        <fullName evidence="9">Bifunctional folate synthesis protein</fullName>
    </recommendedName>
    <domain>
        <recommendedName>
            <fullName evidence="9">Dihydroneopterin aldolase</fullName>
            <shortName evidence="9">DHNA</shortName>
            <ecNumber evidence="9">4.1.2.25</ecNumber>
        </recommendedName>
        <alternativeName>
            <fullName evidence="9">7,8-dihydroneopterin aldolase</fullName>
        </alternativeName>
    </domain>
    <domain>
        <recommendedName>
            <fullName evidence="9">2-amino-4-hydroxy-6-hydroxymethyldihydropteridine pyrophosphokinase</fullName>
            <ecNumber evidence="9">2.7.6.3</ecNumber>
        </recommendedName>
        <alternativeName>
            <fullName evidence="9">6-hydroxymethyl-7,8-dihydropterin pyrophosphokinase</fullName>
            <shortName evidence="9">PPPK</shortName>
        </alternativeName>
        <alternativeName>
            <fullName evidence="9">7,8-dihydro-6-hydroxymethylpterin pyrophosphokinase</fullName>
            <shortName evidence="9">HPPK</shortName>
        </alternativeName>
    </domain>
</protein>
<dbReference type="SMART" id="SM00905">
    <property type="entry name" value="FolB"/>
    <property type="match status" value="1"/>
</dbReference>
<evidence type="ECO:0000256" key="4">
    <source>
        <dbReference type="ARBA" id="ARBA00022679"/>
    </source>
</evidence>
<dbReference type="InterPro" id="IPR043133">
    <property type="entry name" value="GTP-CH-I_C/QueF"/>
</dbReference>
<dbReference type="EC" id="2.7.6.3" evidence="9"/>
<comment type="similarity">
    <text evidence="9">Belongs to the DHNA family.</text>
</comment>
<keyword evidence="7" id="KW-0067">ATP-binding</keyword>
<sequence length="420" mass="45096">MSAPKDCISLVGITALGKHGVYDFERQTGQTFTADVDVFTSTKRAGSTDALENTIDYSVLAEKVRAVLAGPPSNLIEQVAEHVARVALESGAAATRVRIHKPEAPIEAQAKDVTVTIWRGAQTDQVITDLAAAEGGDLPNGEAAPLPPDLDKATESIPAPGQGALEQAGHARGAVLALGANLADPVVTLRRAVADLEKVPGINLVRVSPLVRSAAVIDPEQKAQPDYLNAVLEITTTLSPRELLDECARIENSHGRVRTEHWGPRTLDIDIVTIDGIVSQDPALTLPHPRAHQRAFVLVPWSLMDPNAVLKNQQVADLARLAPDRGGIKHVWENWLDVVEAAAGNSEPAPFTGTVPLPSWEAVVRGNQTIRVVDDDGASPAQEGAPTRAKTAKKVSWVRQMWEFLRREPTPSPVRKETEN</sequence>